<feature type="compositionally biased region" description="Gly residues" evidence="1">
    <location>
        <begin position="513"/>
        <end position="522"/>
    </location>
</feature>
<feature type="compositionally biased region" description="Low complexity" evidence="1">
    <location>
        <begin position="523"/>
        <end position="538"/>
    </location>
</feature>
<dbReference type="InterPro" id="IPR052906">
    <property type="entry name" value="Type_IV_Methyl-Rstrct_Enzyme"/>
</dbReference>
<evidence type="ECO:0000256" key="1">
    <source>
        <dbReference type="SAM" id="MobiDB-lite"/>
    </source>
</evidence>
<dbReference type="PATRIC" id="fig|698759.3.peg.9039"/>
<keyword evidence="5" id="KW-1185">Reference proteome</keyword>
<evidence type="ECO:0000313" key="4">
    <source>
        <dbReference type="EMBL" id="EKX60309.1"/>
    </source>
</evidence>
<name>L1KIE2_9ACTN</name>
<protein>
    <submittedName>
        <fullName evidence="4">Bacterial stress protein</fullName>
    </submittedName>
</protein>
<feature type="region of interest" description="Disordered" evidence="1">
    <location>
        <begin position="16"/>
        <end position="67"/>
    </location>
</feature>
<feature type="domain" description="TerD" evidence="2">
    <location>
        <begin position="592"/>
        <end position="735"/>
    </location>
</feature>
<evidence type="ECO:0000259" key="3">
    <source>
        <dbReference type="Pfam" id="PF04471"/>
    </source>
</evidence>
<dbReference type="PANTHER" id="PTHR30015:SF7">
    <property type="entry name" value="TYPE IV METHYL-DIRECTED RESTRICTION ENZYME ECOKMRR"/>
    <property type="match status" value="1"/>
</dbReference>
<dbReference type="Gene3D" id="2.60.60.30">
    <property type="entry name" value="sav2460 like domains"/>
    <property type="match status" value="1"/>
</dbReference>
<evidence type="ECO:0000313" key="5">
    <source>
        <dbReference type="Proteomes" id="UP000010411"/>
    </source>
</evidence>
<dbReference type="InterPro" id="IPR003325">
    <property type="entry name" value="TerD"/>
</dbReference>
<dbReference type="InterPro" id="IPR007560">
    <property type="entry name" value="Restrct_endonuc_IV_Mrr"/>
</dbReference>
<dbReference type="Gene3D" id="3.40.1350.10">
    <property type="match status" value="1"/>
</dbReference>
<sequence>MSRRSNGLVGIWAEAQRQQQRQMEARARQQREYERQQRAYQQELRRSQREQQAAYRQHREAEARRRTEELDAAVEALEGLLVTGCRAPAFRAASLTRTERLEPFSPGPLAQPVPMPDPNHYQAQGGGWTAQRRAQAQAEARARFEHDWHAAQAAEAQRQHQLAQYQRQYEAWAEAQRAEVRRHNAGIAQMTTALRGGDPEAVVDYFSAALYASAAWPDGFPRRVSAAYDSAARQLVLDWELPRYDVVPEAKTVVYMPSADQDKERPRPVTQRRALYRDVLAQCALLVLHDLFAADEFGALESVALNGFVDDHDPATGRRAEIFLLTVMAPRSVFSGLHLEQVSAVDCLSDGLRGQLSARPDQRVAVRPGRRPDDVGNGVVTHGGDEEPDLLEMDPIAFEALVAELFRAMGMQAVTTQRSNDGGVDVDALDPTPIRGGKIVVQVKRYRNTVPPTAVRDLYGTVQDAGANKGVLVTTSKFGPGSHTFANGKPLELVSGTELVDLLHRHGLRGRLGNQGGQGSPGSRGNPASQGGSRSQGRPGEGGRPDSLPPTLVLDLPDQPTASPGARSGTDPAPAPGADGDHSVLGMFWTGGVALDVCALVCHGNRVLSDDHFVFFNNVRTPDGTVRAVPPTMPDKAAIQVAFDALPEGADRLVLVAAIDPAVNPEVDLSGFTDAHIRLLDPARAEQGRLDVSDGRPGETALVLGSFRRRANGDWDFVVGGKGYRGGLEELVQDFGIDVA</sequence>
<feature type="region of interest" description="Disordered" evidence="1">
    <location>
        <begin position="509"/>
        <end position="579"/>
    </location>
</feature>
<dbReference type="GO" id="GO:0015666">
    <property type="term" value="F:restriction endodeoxyribonuclease activity"/>
    <property type="evidence" value="ECO:0007669"/>
    <property type="project" value="TreeGrafter"/>
</dbReference>
<dbReference type="Pfam" id="PF04471">
    <property type="entry name" value="Mrr_cat"/>
    <property type="match status" value="1"/>
</dbReference>
<dbReference type="PANTHER" id="PTHR30015">
    <property type="entry name" value="MRR RESTRICTION SYSTEM PROTEIN"/>
    <property type="match status" value="1"/>
</dbReference>
<feature type="domain" description="Restriction endonuclease type IV Mrr" evidence="3">
    <location>
        <begin position="391"/>
        <end position="503"/>
    </location>
</feature>
<dbReference type="SUPFAM" id="SSF52980">
    <property type="entry name" value="Restriction endonuclease-like"/>
    <property type="match status" value="1"/>
</dbReference>
<dbReference type="Proteomes" id="UP000010411">
    <property type="component" value="Unassembled WGS sequence"/>
</dbReference>
<proteinExistence type="predicted"/>
<reference evidence="4 5" key="1">
    <citation type="submission" date="2012-11" db="EMBL/GenBank/DDBJ databases">
        <authorList>
            <person name="Huguet-Tapia J.C."/>
            <person name="Durkin A.S."/>
            <person name="Pettis G.S."/>
            <person name="Badger J.H."/>
        </authorList>
    </citation>
    <scope>NUCLEOTIDE SEQUENCE [LARGE SCALE GENOMIC DNA]</scope>
    <source>
        <strain evidence="4 5">91-03</strain>
    </source>
</reference>
<gene>
    <name evidence="4" type="ORF">STRIP9103_02635</name>
</gene>
<evidence type="ECO:0000259" key="2">
    <source>
        <dbReference type="Pfam" id="PF02342"/>
    </source>
</evidence>
<dbReference type="GO" id="GO:0009307">
    <property type="term" value="P:DNA restriction-modification system"/>
    <property type="evidence" value="ECO:0007669"/>
    <property type="project" value="InterPro"/>
</dbReference>
<dbReference type="EMBL" id="AEJC01000665">
    <property type="protein sequence ID" value="EKX60309.1"/>
    <property type="molecule type" value="Genomic_DNA"/>
</dbReference>
<dbReference type="CDD" id="cd06974">
    <property type="entry name" value="TerD_like"/>
    <property type="match status" value="1"/>
</dbReference>
<dbReference type="GO" id="GO:0003677">
    <property type="term" value="F:DNA binding"/>
    <property type="evidence" value="ECO:0007669"/>
    <property type="project" value="InterPro"/>
</dbReference>
<dbReference type="InterPro" id="IPR011856">
    <property type="entry name" value="tRNA_endonuc-like_dom_sf"/>
</dbReference>
<comment type="caution">
    <text evidence="4">The sequence shown here is derived from an EMBL/GenBank/DDBJ whole genome shotgun (WGS) entry which is preliminary data.</text>
</comment>
<feature type="compositionally biased region" description="Basic and acidic residues" evidence="1">
    <location>
        <begin position="23"/>
        <end position="49"/>
    </location>
</feature>
<feature type="compositionally biased region" description="Basic and acidic residues" evidence="1">
    <location>
        <begin position="57"/>
        <end position="67"/>
    </location>
</feature>
<organism evidence="4 5">
    <name type="scientific">Streptomyces ipomoeae 91-03</name>
    <dbReference type="NCBI Taxonomy" id="698759"/>
    <lineage>
        <taxon>Bacteria</taxon>
        <taxon>Bacillati</taxon>
        <taxon>Actinomycetota</taxon>
        <taxon>Actinomycetes</taxon>
        <taxon>Kitasatosporales</taxon>
        <taxon>Streptomycetaceae</taxon>
        <taxon>Streptomyces</taxon>
    </lineage>
</organism>
<dbReference type="InterPro" id="IPR011335">
    <property type="entry name" value="Restrct_endonuc-II-like"/>
</dbReference>
<dbReference type="AlphaFoldDB" id="L1KIE2"/>
<accession>L1KIE2</accession>
<dbReference type="Pfam" id="PF02342">
    <property type="entry name" value="TerD"/>
    <property type="match status" value="1"/>
</dbReference>
<dbReference type="RefSeq" id="WP_009342187.1">
    <property type="nucleotide sequence ID" value="NZ_AEJC01000665.1"/>
</dbReference>
<feature type="region of interest" description="Disordered" evidence="1">
    <location>
        <begin position="366"/>
        <end position="386"/>
    </location>
</feature>